<sequence length="233" mass="25250">MKTKTLLAILGLVTTQSFFYSCNDDNSQTESPSGIQKSKTESPGSFVSTQNYFANPEPFNGALNFITTHISAQGTSYTLTQNDLDLFYAKAQIPVNERLTIDQVNQLINQTINSAQLPFDQIVQQLTISDAAKSLMISINSNYISNIESNLDFKNLPDNEKVIINNFNDLEFNIEQGTILAGTFQSKEMGPGAQNGAKIGFAFGCLISVFTLNPGPVCAGAIIGGAIGSLWDK</sequence>
<evidence type="ECO:0000313" key="1">
    <source>
        <dbReference type="EMBL" id="EJL71823.1"/>
    </source>
</evidence>
<dbReference type="RefSeq" id="WP_007843442.1">
    <property type="nucleotide sequence ID" value="NZ_AKJY01000035.1"/>
</dbReference>
<reference evidence="1 2" key="1">
    <citation type="journal article" date="2012" name="J. Bacteriol.">
        <title>Twenty-one genome sequences from Pseudomonas species and 19 genome sequences from diverse bacteria isolated from the rhizosphere and endosphere of Populus deltoides.</title>
        <authorList>
            <person name="Brown S.D."/>
            <person name="Utturkar S.M."/>
            <person name="Klingeman D.M."/>
            <person name="Johnson C.M."/>
            <person name="Martin S.L."/>
            <person name="Land M.L."/>
            <person name="Lu T.Y."/>
            <person name="Schadt C.W."/>
            <person name="Doktycz M.J."/>
            <person name="Pelletier D.A."/>
        </authorList>
    </citation>
    <scope>NUCLEOTIDE SEQUENCE [LARGE SCALE GENOMIC DNA]</scope>
    <source>
        <strain evidence="1 2">CF314</strain>
    </source>
</reference>
<organism evidence="1 2">
    <name type="scientific">Chryseobacterium populi</name>
    <dbReference type="NCBI Taxonomy" id="1144316"/>
    <lineage>
        <taxon>Bacteria</taxon>
        <taxon>Pseudomonadati</taxon>
        <taxon>Bacteroidota</taxon>
        <taxon>Flavobacteriia</taxon>
        <taxon>Flavobacteriales</taxon>
        <taxon>Weeksellaceae</taxon>
        <taxon>Chryseobacterium group</taxon>
        <taxon>Chryseobacterium</taxon>
    </lineage>
</organism>
<protein>
    <submittedName>
        <fullName evidence="1">Uncharacterized protein</fullName>
    </submittedName>
</protein>
<dbReference type="PROSITE" id="PS51257">
    <property type="entry name" value="PROKAR_LIPOPROTEIN"/>
    <property type="match status" value="1"/>
</dbReference>
<dbReference type="Proteomes" id="UP000007509">
    <property type="component" value="Unassembled WGS sequence"/>
</dbReference>
<accession>J2KFA5</accession>
<name>J2KFA5_9FLAO</name>
<evidence type="ECO:0000313" key="2">
    <source>
        <dbReference type="Proteomes" id="UP000007509"/>
    </source>
</evidence>
<dbReference type="EMBL" id="AKJY01000035">
    <property type="protein sequence ID" value="EJL71823.1"/>
    <property type="molecule type" value="Genomic_DNA"/>
</dbReference>
<gene>
    <name evidence="1" type="ORF">PMI13_02159</name>
</gene>
<dbReference type="OrthoDB" id="1262225at2"/>
<keyword evidence="2" id="KW-1185">Reference proteome</keyword>
<comment type="caution">
    <text evidence="1">The sequence shown here is derived from an EMBL/GenBank/DDBJ whole genome shotgun (WGS) entry which is preliminary data.</text>
</comment>
<dbReference type="AlphaFoldDB" id="J2KFA5"/>
<dbReference type="PATRIC" id="fig|1144316.3.peg.2172"/>
<proteinExistence type="predicted"/>